<dbReference type="STRING" id="695939.SAMN00790413_03032"/>
<evidence type="ECO:0000256" key="1">
    <source>
        <dbReference type="SAM" id="MobiDB-lite"/>
    </source>
</evidence>
<gene>
    <name evidence="2" type="ORF">SAMN00790413_03032</name>
</gene>
<accession>A0A1W1VSK1</accession>
<feature type="compositionally biased region" description="Basic and acidic residues" evidence="1">
    <location>
        <begin position="39"/>
        <end position="52"/>
    </location>
</feature>
<keyword evidence="3" id="KW-1185">Reference proteome</keyword>
<dbReference type="Proteomes" id="UP000192582">
    <property type="component" value="Unassembled WGS sequence"/>
</dbReference>
<evidence type="ECO:0000313" key="3">
    <source>
        <dbReference type="Proteomes" id="UP000192582"/>
    </source>
</evidence>
<sequence length="72" mass="7757">MTKDTDLSDNAHTAIDQQEVIEEGMQGADGNVDANGLERGADRQEKLEELRENVQGLTTAGQQDEEAGLGRS</sequence>
<dbReference type="RefSeq" id="WP_084050437.1">
    <property type="nucleotide sequence ID" value="NZ_FWWU01000009.1"/>
</dbReference>
<dbReference type="AlphaFoldDB" id="A0A1W1VSK1"/>
<evidence type="ECO:0000313" key="2">
    <source>
        <dbReference type="EMBL" id="SMB95854.1"/>
    </source>
</evidence>
<feature type="compositionally biased region" description="Acidic residues" evidence="1">
    <location>
        <begin position="63"/>
        <end position="72"/>
    </location>
</feature>
<protein>
    <submittedName>
        <fullName evidence="2">Glutamate racemase</fullName>
    </submittedName>
</protein>
<name>A0A1W1VSK1_9DEIO</name>
<dbReference type="EMBL" id="FWWU01000009">
    <property type="protein sequence ID" value="SMB95854.1"/>
    <property type="molecule type" value="Genomic_DNA"/>
</dbReference>
<proteinExistence type="predicted"/>
<feature type="region of interest" description="Disordered" evidence="1">
    <location>
        <begin position="1"/>
        <end position="72"/>
    </location>
</feature>
<dbReference type="OrthoDB" id="72347at2"/>
<reference evidence="2 3" key="1">
    <citation type="submission" date="2017-04" db="EMBL/GenBank/DDBJ databases">
        <authorList>
            <person name="Afonso C.L."/>
            <person name="Miller P.J."/>
            <person name="Scott M.A."/>
            <person name="Spackman E."/>
            <person name="Goraichik I."/>
            <person name="Dimitrov K.M."/>
            <person name="Suarez D.L."/>
            <person name="Swayne D.E."/>
        </authorList>
    </citation>
    <scope>NUCLEOTIDE SEQUENCE [LARGE SCALE GENOMIC DNA]</scope>
    <source>
        <strain evidence="2 3">KR-140</strain>
    </source>
</reference>
<organism evidence="2 3">
    <name type="scientific">Deinococcus hopiensis KR-140</name>
    <dbReference type="NCBI Taxonomy" id="695939"/>
    <lineage>
        <taxon>Bacteria</taxon>
        <taxon>Thermotogati</taxon>
        <taxon>Deinococcota</taxon>
        <taxon>Deinococci</taxon>
        <taxon>Deinococcales</taxon>
        <taxon>Deinococcaceae</taxon>
        <taxon>Deinococcus</taxon>
    </lineage>
</organism>